<evidence type="ECO:0000259" key="2">
    <source>
        <dbReference type="SMART" id="SM00563"/>
    </source>
</evidence>
<dbReference type="SUPFAM" id="SSF69593">
    <property type="entry name" value="Glycerol-3-phosphate (1)-acyltransferase"/>
    <property type="match status" value="1"/>
</dbReference>
<evidence type="ECO:0000313" key="4">
    <source>
        <dbReference type="Proteomes" id="UP000186684"/>
    </source>
</evidence>
<sequence length="354" mass="39941">MLQDRHVARDISYAHSARSRSSRALIRTMENATGRIGLIKRAHGYERDMRDGRDIWQVMVDRFGLTLEVMDGCLSNIPREGPLVMIANHPYGILDGLMMAHILCRTRSDFRKLAHEVFSRAPDLGETILPISFDETKAAMHINLETRRKALRYLEQDGAIGVFPGGAVSTSAKPFGTPMDPGWRGFTARMITRADATVLPVFFDGHTSRLFQLASHLHATLRMGLLVKEFRTRVDTPVAAMWFDAKAALVELMRGDMSPRKSPARQSPPAERAEKPELRVAPVACVARPPATKGETFQHGLTPEGRPKTWTERVVSLEEWRALIEWERHGPNGRMCNGVNIKWKAKKFRDLTRL</sequence>
<keyword evidence="3" id="KW-0808">Transferase</keyword>
<dbReference type="AlphaFoldDB" id="A0A1N7KCP7"/>
<gene>
    <name evidence="3" type="ORF">SAMN05421759_101630</name>
</gene>
<evidence type="ECO:0000313" key="3">
    <source>
        <dbReference type="EMBL" id="SIS59260.1"/>
    </source>
</evidence>
<feature type="region of interest" description="Disordered" evidence="1">
    <location>
        <begin position="257"/>
        <end position="277"/>
    </location>
</feature>
<organism evidence="3 4">
    <name type="scientific">Roseivivax lentus</name>
    <dbReference type="NCBI Taxonomy" id="633194"/>
    <lineage>
        <taxon>Bacteria</taxon>
        <taxon>Pseudomonadati</taxon>
        <taxon>Pseudomonadota</taxon>
        <taxon>Alphaproteobacteria</taxon>
        <taxon>Rhodobacterales</taxon>
        <taxon>Roseobacteraceae</taxon>
        <taxon>Roseivivax</taxon>
    </lineage>
</organism>
<protein>
    <submittedName>
        <fullName evidence="3">Acyltransferase</fullName>
    </submittedName>
</protein>
<proteinExistence type="predicted"/>
<dbReference type="Pfam" id="PF01553">
    <property type="entry name" value="Acyltransferase"/>
    <property type="match status" value="1"/>
</dbReference>
<reference evidence="4" key="1">
    <citation type="submission" date="2017-01" db="EMBL/GenBank/DDBJ databases">
        <authorList>
            <person name="Varghese N."/>
            <person name="Submissions S."/>
        </authorList>
    </citation>
    <scope>NUCLEOTIDE SEQUENCE [LARGE SCALE GENOMIC DNA]</scope>
    <source>
        <strain evidence="4">DSM 29430</strain>
    </source>
</reference>
<dbReference type="GO" id="GO:0016746">
    <property type="term" value="F:acyltransferase activity"/>
    <property type="evidence" value="ECO:0007669"/>
    <property type="project" value="UniProtKB-KW"/>
</dbReference>
<dbReference type="SMART" id="SM00563">
    <property type="entry name" value="PlsC"/>
    <property type="match status" value="1"/>
</dbReference>
<dbReference type="Proteomes" id="UP000186684">
    <property type="component" value="Unassembled WGS sequence"/>
</dbReference>
<dbReference type="CDD" id="cd07986">
    <property type="entry name" value="LPLAT_ACT14924-like"/>
    <property type="match status" value="1"/>
</dbReference>
<dbReference type="OrthoDB" id="1113830at2"/>
<dbReference type="InterPro" id="IPR045746">
    <property type="entry name" value="ACT14924-like_Acyltransf_dom"/>
</dbReference>
<feature type="domain" description="Phospholipid/glycerol acyltransferase" evidence="2">
    <location>
        <begin position="83"/>
        <end position="206"/>
    </location>
</feature>
<accession>A0A1N7KCP7</accession>
<name>A0A1N7KCP7_9RHOB</name>
<dbReference type="InterPro" id="IPR002123">
    <property type="entry name" value="Plipid/glycerol_acylTrfase"/>
</dbReference>
<dbReference type="EMBL" id="FTOQ01000001">
    <property type="protein sequence ID" value="SIS59260.1"/>
    <property type="molecule type" value="Genomic_DNA"/>
</dbReference>
<keyword evidence="4" id="KW-1185">Reference proteome</keyword>
<keyword evidence="3" id="KW-0012">Acyltransferase</keyword>
<evidence type="ECO:0000256" key="1">
    <source>
        <dbReference type="SAM" id="MobiDB-lite"/>
    </source>
</evidence>
<dbReference type="STRING" id="633194.SAMN05421759_101630"/>